<organism evidence="2 3">
    <name type="scientific">Seminavis robusta</name>
    <dbReference type="NCBI Taxonomy" id="568900"/>
    <lineage>
        <taxon>Eukaryota</taxon>
        <taxon>Sar</taxon>
        <taxon>Stramenopiles</taxon>
        <taxon>Ochrophyta</taxon>
        <taxon>Bacillariophyta</taxon>
        <taxon>Bacillariophyceae</taxon>
        <taxon>Bacillariophycidae</taxon>
        <taxon>Naviculales</taxon>
        <taxon>Naviculaceae</taxon>
        <taxon>Seminavis</taxon>
    </lineage>
</organism>
<keyword evidence="3" id="KW-1185">Reference proteome</keyword>
<feature type="compositionally biased region" description="Polar residues" evidence="1">
    <location>
        <begin position="1"/>
        <end position="10"/>
    </location>
</feature>
<evidence type="ECO:0000313" key="3">
    <source>
        <dbReference type="Proteomes" id="UP001153069"/>
    </source>
</evidence>
<feature type="region of interest" description="Disordered" evidence="1">
    <location>
        <begin position="1"/>
        <end position="32"/>
    </location>
</feature>
<proteinExistence type="predicted"/>
<dbReference type="Proteomes" id="UP001153069">
    <property type="component" value="Unassembled WGS sequence"/>
</dbReference>
<dbReference type="AlphaFoldDB" id="A0A9N8EAG6"/>
<protein>
    <submittedName>
        <fullName evidence="2">Uncharacterized protein</fullName>
    </submittedName>
</protein>
<evidence type="ECO:0000256" key="1">
    <source>
        <dbReference type="SAM" id="MobiDB-lite"/>
    </source>
</evidence>
<feature type="region of interest" description="Disordered" evidence="1">
    <location>
        <begin position="220"/>
        <end position="254"/>
    </location>
</feature>
<evidence type="ECO:0000313" key="2">
    <source>
        <dbReference type="EMBL" id="CAB9516759.1"/>
    </source>
</evidence>
<comment type="caution">
    <text evidence="2">The sequence shown here is derived from an EMBL/GenBank/DDBJ whole genome shotgun (WGS) entry which is preliminary data.</text>
</comment>
<sequence length="309" mass="34826">MESANSQQKKNPVGAVQTRTRSQSKNQEEYNPTRIGKKVENHTKHKYSPIQYHDDAVLQEMTKDTNHNVMAVLGNNKSGVLFLEQSHHYASNSFHYDTPGLSDVTIYVVHGWSWHFVIAKGGGENPDWDTEHGDYKKYVAWKDELKESNPAEYALVLQYEEDLKSKQNWYRRGHNSIVVYKMEPGHRLMFNANLNPHGVIVPSGVARTVIIYHDLQTKNDPTKKKAGMEESDELSSGTSKKRCGASGKQIGKKQGRKGLNCSLRVIDFFVLLALASLASWSLPKEERLGGSSNQSVEVDPLVGSWSNRI</sequence>
<reference evidence="2" key="1">
    <citation type="submission" date="2020-06" db="EMBL/GenBank/DDBJ databases">
        <authorList>
            <consortium name="Plant Systems Biology data submission"/>
        </authorList>
    </citation>
    <scope>NUCLEOTIDE SEQUENCE</scope>
    <source>
        <strain evidence="2">D6</strain>
    </source>
</reference>
<gene>
    <name evidence="2" type="ORF">SEMRO_805_G204990.1</name>
</gene>
<accession>A0A9N8EAG6</accession>
<dbReference type="EMBL" id="CAICTM010000804">
    <property type="protein sequence ID" value="CAB9516759.1"/>
    <property type="molecule type" value="Genomic_DNA"/>
</dbReference>
<name>A0A9N8EAG6_9STRA</name>